<dbReference type="GO" id="GO:0009061">
    <property type="term" value="P:anaerobic respiration"/>
    <property type="evidence" value="ECO:0007669"/>
    <property type="project" value="TreeGrafter"/>
</dbReference>
<dbReference type="OrthoDB" id="9768158at2"/>
<dbReference type="Proteomes" id="UP000276223">
    <property type="component" value="Unassembled WGS sequence"/>
</dbReference>
<sequence>MSERHRAAPLAVPLWTPGVLVLVALMIPGFVFVVARFVGGLGAVTNLSQTSPWGIWVAIDVATGVALAAGGFTTAALAHVFGRQAYETITRPALLTAMLGYTFVPIALMIDIGRYWAIWHPIIYWQGNSVLFEVAMCVVIYTNVLYIEFLPIVAERYKHGVRLPGPLSVLNGVLEKFLQVADRTLDRVMWVFILAGVVLSCMHQSGLGSLMLIAPTKLHALWYTPILPLLFLISAVAVGFPMVIFENVLASASLPIEDETPVLSQLSRYTFLFIGIYGVLKIGDLLVRGTYRFLFEASAQSFSFLVEIVVGVFLPFVLLGMPTVRRSRRGLFISACLIIAGVVLNRLNVFLVGYRSPYAVVGYWPSIGELAVTTALTAAIVFLYRVLVTYLPVLPPRIPSHGTSLGVTHSVPGRAES</sequence>
<evidence type="ECO:0000256" key="6">
    <source>
        <dbReference type="ARBA" id="ARBA00023136"/>
    </source>
</evidence>
<comment type="similarity">
    <text evidence="2">Belongs to the NrfD family.</text>
</comment>
<comment type="subcellular location">
    <subcellularLocation>
        <location evidence="1">Cell membrane</location>
        <topology evidence="1">Multi-pass membrane protein</topology>
    </subcellularLocation>
</comment>
<feature type="transmembrane region" description="Helical" evidence="7">
    <location>
        <begin position="130"/>
        <end position="153"/>
    </location>
</feature>
<accession>A0A3N1UEJ1</accession>
<feature type="transmembrane region" description="Helical" evidence="7">
    <location>
        <begin position="266"/>
        <end position="287"/>
    </location>
</feature>
<proteinExistence type="inferred from homology"/>
<keyword evidence="4 7" id="KW-0812">Transmembrane</keyword>
<dbReference type="InterPro" id="IPR005614">
    <property type="entry name" value="NrfD-like"/>
</dbReference>
<protein>
    <submittedName>
        <fullName evidence="8">Ni/Fe-hydrogenase subunit HybB-like protein</fullName>
    </submittedName>
</protein>
<dbReference type="PANTHER" id="PTHR30074:SF4">
    <property type="entry name" value="NI_FE-HYDROGENASE 2 B-TYPE CYTOCHROME SUBUNIT-RELATED"/>
    <property type="match status" value="1"/>
</dbReference>
<evidence type="ECO:0000313" key="8">
    <source>
        <dbReference type="EMBL" id="ROQ89822.1"/>
    </source>
</evidence>
<feature type="transmembrane region" description="Helical" evidence="7">
    <location>
        <begin position="299"/>
        <end position="319"/>
    </location>
</feature>
<keyword evidence="3" id="KW-1003">Cell membrane</keyword>
<dbReference type="PANTHER" id="PTHR30074">
    <property type="entry name" value="FORMATE DEHYDROGENASE, NITRATE-INDUCIBLE, CYTOCHROME B556 FDN SUBUNIT"/>
    <property type="match status" value="1"/>
</dbReference>
<dbReference type="EMBL" id="RJVA01000016">
    <property type="protein sequence ID" value="ROQ89822.1"/>
    <property type="molecule type" value="Genomic_DNA"/>
</dbReference>
<dbReference type="AlphaFoldDB" id="A0A3N1UEJ1"/>
<feature type="transmembrane region" description="Helical" evidence="7">
    <location>
        <begin position="93"/>
        <end position="118"/>
    </location>
</feature>
<dbReference type="GO" id="GO:0005886">
    <property type="term" value="C:plasma membrane"/>
    <property type="evidence" value="ECO:0007669"/>
    <property type="project" value="UniProtKB-SubCell"/>
</dbReference>
<feature type="transmembrane region" description="Helical" evidence="7">
    <location>
        <begin position="220"/>
        <end position="245"/>
    </location>
</feature>
<evidence type="ECO:0000256" key="1">
    <source>
        <dbReference type="ARBA" id="ARBA00004651"/>
    </source>
</evidence>
<keyword evidence="6 7" id="KW-0472">Membrane</keyword>
<reference evidence="8 9" key="1">
    <citation type="submission" date="2018-11" db="EMBL/GenBank/DDBJ databases">
        <title>Genomic Encyclopedia of Type Strains, Phase IV (KMG-IV): sequencing the most valuable type-strain genomes for metagenomic binning, comparative biology and taxonomic classification.</title>
        <authorList>
            <person name="Goeker M."/>
        </authorList>
    </citation>
    <scope>NUCLEOTIDE SEQUENCE [LARGE SCALE GENOMIC DNA]</scope>
    <source>
        <strain evidence="8 9">DSM 22027</strain>
    </source>
</reference>
<keyword evidence="9" id="KW-1185">Reference proteome</keyword>
<gene>
    <name evidence="8" type="ORF">EDC27_2934</name>
</gene>
<dbReference type="InterPro" id="IPR051817">
    <property type="entry name" value="FDH_cytochrome_b556_subunit"/>
</dbReference>
<feature type="transmembrane region" description="Helical" evidence="7">
    <location>
        <begin position="331"/>
        <end position="351"/>
    </location>
</feature>
<keyword evidence="5 7" id="KW-1133">Transmembrane helix</keyword>
<organism evidence="8 9">
    <name type="scientific">Desulfosoma caldarium</name>
    <dbReference type="NCBI Taxonomy" id="610254"/>
    <lineage>
        <taxon>Bacteria</taxon>
        <taxon>Pseudomonadati</taxon>
        <taxon>Thermodesulfobacteriota</taxon>
        <taxon>Syntrophobacteria</taxon>
        <taxon>Syntrophobacterales</taxon>
        <taxon>Syntrophobacteraceae</taxon>
        <taxon>Desulfosoma</taxon>
    </lineage>
</organism>
<name>A0A3N1UEJ1_9BACT</name>
<evidence type="ECO:0000313" key="9">
    <source>
        <dbReference type="Proteomes" id="UP000276223"/>
    </source>
</evidence>
<feature type="transmembrane region" description="Helical" evidence="7">
    <location>
        <begin position="12"/>
        <end position="35"/>
    </location>
</feature>
<dbReference type="Pfam" id="PF03916">
    <property type="entry name" value="NrfD"/>
    <property type="match status" value="1"/>
</dbReference>
<evidence type="ECO:0000256" key="5">
    <source>
        <dbReference type="ARBA" id="ARBA00022989"/>
    </source>
</evidence>
<evidence type="ECO:0000256" key="7">
    <source>
        <dbReference type="SAM" id="Phobius"/>
    </source>
</evidence>
<feature type="transmembrane region" description="Helical" evidence="7">
    <location>
        <begin position="188"/>
        <end position="214"/>
    </location>
</feature>
<dbReference type="RefSeq" id="WP_123291386.1">
    <property type="nucleotide sequence ID" value="NZ_RJVA01000016.1"/>
</dbReference>
<evidence type="ECO:0000256" key="3">
    <source>
        <dbReference type="ARBA" id="ARBA00022475"/>
    </source>
</evidence>
<evidence type="ECO:0000256" key="2">
    <source>
        <dbReference type="ARBA" id="ARBA00008929"/>
    </source>
</evidence>
<feature type="transmembrane region" description="Helical" evidence="7">
    <location>
        <begin position="363"/>
        <end position="387"/>
    </location>
</feature>
<feature type="transmembrane region" description="Helical" evidence="7">
    <location>
        <begin position="55"/>
        <end position="81"/>
    </location>
</feature>
<comment type="caution">
    <text evidence="8">The sequence shown here is derived from an EMBL/GenBank/DDBJ whole genome shotgun (WGS) entry which is preliminary data.</text>
</comment>
<evidence type="ECO:0000256" key="4">
    <source>
        <dbReference type="ARBA" id="ARBA00022692"/>
    </source>
</evidence>